<proteinExistence type="predicted"/>
<comment type="caution">
    <text evidence="2">The sequence shown here is derived from an EMBL/GenBank/DDBJ whole genome shotgun (WGS) entry which is preliminary data.</text>
</comment>
<evidence type="ECO:0000256" key="1">
    <source>
        <dbReference type="SAM" id="MobiDB-lite"/>
    </source>
</evidence>
<feature type="region of interest" description="Disordered" evidence="1">
    <location>
        <begin position="961"/>
        <end position="1000"/>
    </location>
</feature>
<sequence length="1053" mass="118306">MAVLFGKNSQADWWGVGKGSHRSNKDVADSTTTGFFEPFKPPKEMDEGLGKREVPQQSQQHRWSADRMDRLFSDSCEAAHPNRESISPLPMDITGDNPVDDFSLGTARVAHMDKTTATSVPCPSPMFLSGLSVCKSVADLQAILRENSVDLRTQRTHATRIFEHVTSSDWAAHAIAEYLIDPAFHPPGCYHHSALTEALHKTTVSLGDYSLDFERRKVIMNAVCSATRTGMVTGQEWLRIIDSVVYHQGATRNAKDHHECARLSNKLVGSYMQSPKALFTLQLYSKPEVDRALIADVCVRRLKNTFTFENAENTTSLAKQLLRFPRVAQDEILGRISGSLCAPSHWTPDIRVFPARNFRALLGELRRLDPPSKAITEAQAKRLASGIPEELMESDRLLVFVFVVSVRYIAPWSPEIKEESFPVLDLFDLDRSKPSRVMHSELLSRADPLLFQGRYQLSEDLAWLLSRQTDQEKRTRSTENLARMVDQQAHLLLHSPTGRQENLSNAAQVQELAGALNEQPAFYQQLNRSLVSGDKLSLRFVTRLLNRNPDFRTALTSFLRHKGRRINQPLLPNSISAEQALDTMNMLAVAFASSTVISSRMALKKVTWCYQFLVRNRAPVQFPITRALWHAGVTRQPHKASSQLLTWLLGKIARVEGEEVAQVLQTSSAFRRSRAVTFMKIARLSARQPSSRPHLGDLAEEEKLAQAPSSSENLTRSKEVADEIGQVSSLEHRLYRQRMLRQLYAKRFMTLIEERIAACRSEIEQLARITWSREARGEQDRLTEREYIDRVLGLVEHEVKHLDLRATDGQTTCTSHTQRGHATPLFPVSDVEISRDSILSTTSIPSFFNLGTEQPIFDLSGAKDTRACDSAASTTSADDMSAALSEQHVKSRVWKRMSGVHHIKRKGVSLTARTTRIVRRRMKGTLLARPSIWRSIPLTTHTEAFEWRRIPVTEGVKLLPKNRMSPARSSKQVVERRRSKQTKQKATAADRSGHATPATVTATATATARLLSQEEDMRRFQAWLAKKKKKTKAVASTAASEGSAVTDGAVWLP</sequence>
<dbReference type="AlphaFoldDB" id="A0A0N1HAY2"/>
<accession>A0A0N1HAY2</accession>
<dbReference type="Proteomes" id="UP000038010">
    <property type="component" value="Unassembled WGS sequence"/>
</dbReference>
<reference evidence="2 3" key="1">
    <citation type="submission" date="2015-06" db="EMBL/GenBank/DDBJ databases">
        <title>Draft genome of the ant-associated black yeast Phialophora attae CBS 131958.</title>
        <authorList>
            <person name="Moreno L.F."/>
            <person name="Stielow B.J."/>
            <person name="de Hoog S."/>
            <person name="Vicente V.A."/>
            <person name="Weiss V.A."/>
            <person name="de Vries M."/>
            <person name="Cruz L.M."/>
            <person name="Souza E.M."/>
        </authorList>
    </citation>
    <scope>NUCLEOTIDE SEQUENCE [LARGE SCALE GENOMIC DNA]</scope>
    <source>
        <strain evidence="2 3">CBS 131958</strain>
    </source>
</reference>
<dbReference type="GeneID" id="28732272"/>
<evidence type="ECO:0000313" key="3">
    <source>
        <dbReference type="Proteomes" id="UP000038010"/>
    </source>
</evidence>
<feature type="region of interest" description="Disordered" evidence="1">
    <location>
        <begin position="15"/>
        <end position="63"/>
    </location>
</feature>
<dbReference type="OrthoDB" id="2013972at2759"/>
<feature type="region of interest" description="Disordered" evidence="1">
    <location>
        <begin position="1031"/>
        <end position="1053"/>
    </location>
</feature>
<feature type="compositionally biased region" description="Basic and acidic residues" evidence="1">
    <location>
        <begin position="40"/>
        <end position="54"/>
    </location>
</feature>
<dbReference type="RefSeq" id="XP_018000038.1">
    <property type="nucleotide sequence ID" value="XM_018140391.1"/>
</dbReference>
<evidence type="ECO:0000313" key="2">
    <source>
        <dbReference type="EMBL" id="KPI40075.1"/>
    </source>
</evidence>
<dbReference type="EMBL" id="LFJN01000013">
    <property type="protein sequence ID" value="KPI40075.1"/>
    <property type="molecule type" value="Genomic_DNA"/>
</dbReference>
<dbReference type="VEuPathDB" id="FungiDB:AB675_11534"/>
<name>A0A0N1HAY2_9EURO</name>
<protein>
    <submittedName>
        <fullName evidence="2">Uncharacterized protein</fullName>
    </submittedName>
</protein>
<keyword evidence="3" id="KW-1185">Reference proteome</keyword>
<organism evidence="2 3">
    <name type="scientific">Cyphellophora attinorum</name>
    <dbReference type="NCBI Taxonomy" id="1664694"/>
    <lineage>
        <taxon>Eukaryota</taxon>
        <taxon>Fungi</taxon>
        <taxon>Dikarya</taxon>
        <taxon>Ascomycota</taxon>
        <taxon>Pezizomycotina</taxon>
        <taxon>Eurotiomycetes</taxon>
        <taxon>Chaetothyriomycetidae</taxon>
        <taxon>Chaetothyriales</taxon>
        <taxon>Cyphellophoraceae</taxon>
        <taxon>Cyphellophora</taxon>
    </lineage>
</organism>
<gene>
    <name evidence="2" type="ORF">AB675_11534</name>
</gene>
<dbReference type="STRING" id="1664694.A0A0N1HAY2"/>